<name>A0A5J5KBA9_9ACTN</name>
<dbReference type="Proteomes" id="UP000327011">
    <property type="component" value="Unassembled WGS sequence"/>
</dbReference>
<gene>
    <name evidence="1" type="ORF">F5972_04045</name>
</gene>
<evidence type="ECO:0000313" key="1">
    <source>
        <dbReference type="EMBL" id="KAA9381982.1"/>
    </source>
</evidence>
<evidence type="ECO:0000313" key="2">
    <source>
        <dbReference type="Proteomes" id="UP000327011"/>
    </source>
</evidence>
<keyword evidence="1" id="KW-0378">Hydrolase</keyword>
<dbReference type="GO" id="GO:0000166">
    <property type="term" value="F:nucleotide binding"/>
    <property type="evidence" value="ECO:0007669"/>
    <property type="project" value="InterPro"/>
</dbReference>
<proteinExistence type="predicted"/>
<organism evidence="1 2">
    <name type="scientific">Microbispora cellulosiformans</name>
    <dbReference type="NCBI Taxonomy" id="2614688"/>
    <lineage>
        <taxon>Bacteria</taxon>
        <taxon>Bacillati</taxon>
        <taxon>Actinomycetota</taxon>
        <taxon>Actinomycetes</taxon>
        <taxon>Streptosporangiales</taxon>
        <taxon>Streptosporangiaceae</taxon>
        <taxon>Microbispora</taxon>
    </lineage>
</organism>
<dbReference type="RefSeq" id="WP_150931114.1">
    <property type="nucleotide sequence ID" value="NZ_VYTZ01000001.1"/>
</dbReference>
<dbReference type="SUPFAM" id="SSF55186">
    <property type="entry name" value="ThrRS/AlaRS common domain"/>
    <property type="match status" value="1"/>
</dbReference>
<accession>A0A5J5KBA9</accession>
<protein>
    <submittedName>
        <fullName evidence="1">Metal-dependent hydrolase</fullName>
    </submittedName>
</protein>
<dbReference type="Gene3D" id="3.30.980.10">
    <property type="entry name" value="Threonyl-trna Synthetase, Chain A, domain 2"/>
    <property type="match status" value="1"/>
</dbReference>
<comment type="caution">
    <text evidence="1">The sequence shown here is derived from an EMBL/GenBank/DDBJ whole genome shotgun (WGS) entry which is preliminary data.</text>
</comment>
<dbReference type="GO" id="GO:0016787">
    <property type="term" value="F:hydrolase activity"/>
    <property type="evidence" value="ECO:0007669"/>
    <property type="project" value="UniProtKB-KW"/>
</dbReference>
<dbReference type="InterPro" id="IPR018163">
    <property type="entry name" value="Thr/Ala-tRNA-synth_IIc_edit"/>
</dbReference>
<keyword evidence="2" id="KW-1185">Reference proteome</keyword>
<reference evidence="1 2" key="1">
    <citation type="submission" date="2019-09" db="EMBL/GenBank/DDBJ databases">
        <title>Screening of Novel Bioactive Compounds from Soil-Associated.</title>
        <authorList>
            <person name="Gong X."/>
        </authorList>
    </citation>
    <scope>NUCLEOTIDE SEQUENCE [LARGE SCALE GENOMIC DNA]</scope>
    <source>
        <strain evidence="1 2">Gxj-6</strain>
    </source>
</reference>
<sequence>MGETTSAPSTVALFPQGVSACEATVVLAEAAGDDGPFVIVTDRTPFHPLDHTWPDQPGDRGTLTLGGREHAVVDAVTMAAGPDGTLYRAEAIPARRTDPGWSFLVGHVLETPPDGDPADLAGEQAGLAVDVARRSSLSAAHTACHLMSLALNTELRDLWRKVPRTDCLGSPDFDQTAITRSSITPWESVDRYRLGKSLRKAGFDAEALSGRLDAVREGVTARLAEWIAGGGRIAIDTDGPWINSRRWWSCELPPGHARLPCGGTHLGTLGELASIDVRIVIGEGELVVNTTAKQS</sequence>
<dbReference type="AlphaFoldDB" id="A0A5J5KBA9"/>
<dbReference type="EMBL" id="VYTZ01000001">
    <property type="protein sequence ID" value="KAA9381982.1"/>
    <property type="molecule type" value="Genomic_DNA"/>
</dbReference>